<dbReference type="InterPro" id="IPR031161">
    <property type="entry name" value="Peptidase_M60_dom"/>
</dbReference>
<dbReference type="AlphaFoldDB" id="A0A5N6VDH2"/>
<dbReference type="Gene3D" id="2.60.120.1250">
    <property type="entry name" value="Peptidase M60, enhancin-like domain 1"/>
    <property type="match status" value="1"/>
</dbReference>
<reference evidence="5" key="1">
    <citation type="submission" date="2019-04" db="EMBL/GenBank/DDBJ databases">
        <title>Friends and foes A comparative genomics studyof 23 Aspergillus species from section Flavi.</title>
        <authorList>
            <consortium name="DOE Joint Genome Institute"/>
            <person name="Kjaerbolling I."/>
            <person name="Vesth T."/>
            <person name="Frisvad J.C."/>
            <person name="Nybo J.L."/>
            <person name="Theobald S."/>
            <person name="Kildgaard S."/>
            <person name="Isbrandt T."/>
            <person name="Kuo A."/>
            <person name="Sato A."/>
            <person name="Lyhne E.K."/>
            <person name="Kogle M.E."/>
            <person name="Wiebenga A."/>
            <person name="Kun R.S."/>
            <person name="Lubbers R.J."/>
            <person name="Makela M.R."/>
            <person name="Barry K."/>
            <person name="Chovatia M."/>
            <person name="Clum A."/>
            <person name="Daum C."/>
            <person name="Haridas S."/>
            <person name="He G."/>
            <person name="LaButti K."/>
            <person name="Lipzen A."/>
            <person name="Mondo S."/>
            <person name="Riley R."/>
            <person name="Salamov A."/>
            <person name="Simmons B.A."/>
            <person name="Magnuson J.K."/>
            <person name="Henrissat B."/>
            <person name="Mortensen U.H."/>
            <person name="Larsen T.O."/>
            <person name="Devries R.P."/>
            <person name="Grigoriev I.V."/>
            <person name="Machida M."/>
            <person name="Baker S.E."/>
            <person name="Andersen M.R."/>
        </authorList>
    </citation>
    <scope>NUCLEOTIDE SEQUENCE [LARGE SCALE GENOMIC DNA]</scope>
    <source>
        <strain evidence="5">CBS 130015</strain>
    </source>
</reference>
<dbReference type="Gene3D" id="1.10.390.30">
    <property type="entry name" value="Peptidase M60, enhancin-like domain 3"/>
    <property type="match status" value="1"/>
</dbReference>
<dbReference type="Pfam" id="PF13402">
    <property type="entry name" value="Peptidase_M60"/>
    <property type="match status" value="1"/>
</dbReference>
<organism evidence="4 5">
    <name type="scientific">Aspergillus transmontanensis</name>
    <dbReference type="NCBI Taxonomy" id="1034304"/>
    <lineage>
        <taxon>Eukaryota</taxon>
        <taxon>Fungi</taxon>
        <taxon>Dikarya</taxon>
        <taxon>Ascomycota</taxon>
        <taxon>Pezizomycotina</taxon>
        <taxon>Eurotiomycetes</taxon>
        <taxon>Eurotiomycetidae</taxon>
        <taxon>Eurotiales</taxon>
        <taxon>Aspergillaceae</taxon>
        <taxon>Aspergillus</taxon>
        <taxon>Aspergillus subgen. Circumdati</taxon>
    </lineage>
</organism>
<proteinExistence type="predicted"/>
<dbReference type="PROSITE" id="PS51723">
    <property type="entry name" value="PEPTIDASE_M60"/>
    <property type="match status" value="1"/>
</dbReference>
<feature type="region of interest" description="Disordered" evidence="1">
    <location>
        <begin position="638"/>
        <end position="657"/>
    </location>
</feature>
<dbReference type="EMBL" id="ML738495">
    <property type="protein sequence ID" value="KAE8306209.1"/>
    <property type="molecule type" value="Genomic_DNA"/>
</dbReference>
<feature type="domain" description="Peptidase M60" evidence="3">
    <location>
        <begin position="266"/>
        <end position="579"/>
    </location>
</feature>
<protein>
    <submittedName>
        <fullName evidence="4">Peptidase M60-like family-domain-containing protein</fullName>
    </submittedName>
</protein>
<evidence type="ECO:0000259" key="3">
    <source>
        <dbReference type="PROSITE" id="PS51723"/>
    </source>
</evidence>
<feature type="signal peptide" evidence="2">
    <location>
        <begin position="1"/>
        <end position="18"/>
    </location>
</feature>
<name>A0A5N6VDH2_9EURO</name>
<sequence length="657" mass="74432">MRVFCSLFLAIQIGKGLASLQATPPTAEPLNPSSIIDEVELSCATEPLAGNDNELLLGGDGIHHRSTTTDENRQLILHAQPSSEPGFLPEQSGSEAKTALTLEQPYGKKWWTGQWQMASLKVRHNGPGKVDKVILESPDLRALNVSIFTVWPRNACPGTQSGSTRVHCEWKNIDVGSSRFTDIKFRLEGYDPADNPGINIPFTLTTYKGKTVIEQTKKMGHWERRAALRYKQTDVSFFKQPRAIRLEGWPDAESERRRLRQAFKFADFQSTGFYLNPATPLKVHVAGVQSGGPKPQLLVGTPALVHPTIDSERIPKSLEPHLPMNNGEHTVSSEYGGIMYIRYTGPDPNSLPAITVTLGEGDAAQPIPFFREGITTDDEWKTMLNYTRVPFAEHSGRRVRITGLAEDAKVWADRGQKQATLFTIYREILDAQDRISALDAYSKNETDQPSVLGNIVVQDMKNVNPTATHYRAAIPRQRHDEIWAEDRLRQSWMQWHEFGHQRQQTAVWSWRAVTELTVNIYSLAALRRSDPYGERPVREWELAKRWLAKPASEKDFDGLTGNGYYIGLVMFEQLRLAFGGDAFYRRLHFDARRLPEAGSNEDRKHNFMTLAAEVAQTDLTDYFTKWGLKPEARTIRKMQKQLKPKEDYTKKPVYGSR</sequence>
<evidence type="ECO:0000256" key="2">
    <source>
        <dbReference type="SAM" id="SignalP"/>
    </source>
</evidence>
<keyword evidence="2" id="KW-0732">Signal</keyword>
<dbReference type="InterPro" id="IPR051244">
    <property type="entry name" value="TCAF"/>
</dbReference>
<dbReference type="PANTHER" id="PTHR15730">
    <property type="entry name" value="EXPERIMENTAL AUTOIMMUNE PROSTATITIS ANTIGEN 2-RELATED"/>
    <property type="match status" value="1"/>
</dbReference>
<dbReference type="SMART" id="SM01276">
    <property type="entry name" value="M60-like"/>
    <property type="match status" value="1"/>
</dbReference>
<dbReference type="InterPro" id="IPR035423">
    <property type="entry name" value="M60-like_N"/>
</dbReference>
<dbReference type="InterPro" id="IPR042279">
    <property type="entry name" value="Pep_M60_3"/>
</dbReference>
<dbReference type="Proteomes" id="UP000325433">
    <property type="component" value="Unassembled WGS sequence"/>
</dbReference>
<dbReference type="Pfam" id="PF17291">
    <property type="entry name" value="M60-like_N"/>
    <property type="match status" value="1"/>
</dbReference>
<dbReference type="Gene3D" id="3.40.390.80">
    <property type="entry name" value="Peptidase M60, enhancin-like domain 2"/>
    <property type="match status" value="1"/>
</dbReference>
<evidence type="ECO:0000256" key="1">
    <source>
        <dbReference type="SAM" id="MobiDB-lite"/>
    </source>
</evidence>
<dbReference type="PANTHER" id="PTHR15730:SF5">
    <property type="entry name" value="SI:CH211-210B2.2-RELATED"/>
    <property type="match status" value="1"/>
</dbReference>
<accession>A0A5N6VDH2</accession>
<gene>
    <name evidence="4" type="ORF">BDV41DRAFT_586555</name>
</gene>
<feature type="chain" id="PRO_5024791073" evidence="2">
    <location>
        <begin position="19"/>
        <end position="657"/>
    </location>
</feature>
<evidence type="ECO:0000313" key="4">
    <source>
        <dbReference type="EMBL" id="KAE8306209.1"/>
    </source>
</evidence>
<keyword evidence="5" id="KW-1185">Reference proteome</keyword>
<evidence type="ECO:0000313" key="5">
    <source>
        <dbReference type="Proteomes" id="UP000325433"/>
    </source>
</evidence>